<dbReference type="InterPro" id="IPR054572">
    <property type="entry name" value="TBP-TOTE"/>
</dbReference>
<protein>
    <recommendedName>
        <fullName evidence="1">TATA-binding-like protein domain-containing protein</fullName>
    </recommendedName>
</protein>
<sequence>MEIQLTASQQHVLLMANQWIAVEDCSAFAITGAENCGKKTVVRHIAQVLAEHGKSPVYLSPNARIANKYKAFGFPDVQSIYSWLYASRPSKLEKDKACYDVSVVLPDVKREVLVFLDAHLLGDDKFETETTRYGSGFLFQDMISALQENGQLLPKMLLVGDPFQLTRGRIQRSLLAGEVFREKSILFSSYSLKEQLSSGELSDYQLPLVSALSNKSFVRLPKVGGNDITRVISGEQTDEIGRALVAWPKHTAFLCAQNMDAFKINRGIRAKYLNTRSMHSLVVGDIVDIHNRTVGLQDNPTDSIWVNAGTFGRVVSVATDIETKTVLLKGREAGTVLHFAVATIEFESMGIVTVRYIPEYLSAETPALSADQLIALNIIAREEATEKLQDQKYQLEIAKESLPEAEYKQLSHEYQKKLAYHIMSSSYFNAARLRFAYAMTVHRAQGYSGWTQIYVDASCCHDNANYSTDSYFRWLYTATCSSNQKIGLLNYPDLSPISKASWHYFPKKIGTITVKCRFYLEPSNLVDELEQLPVGFDTSNSIYATLYTTIQSLLVDSDWKIQDVIQGRPYQQVYELVAGDGELVTVQFSYNGKGEVTIQSVRSNADVFKETVLSLLSTKAHIQSPALEEAIRELTDYLNKMGWQSVLIEEKSQYKAYVTLVGSNGYIKLDLNVDGKGLMSSIKIEQVDSEDVCNEFIEALKNVS</sequence>
<dbReference type="InterPro" id="IPR027417">
    <property type="entry name" value="P-loop_NTPase"/>
</dbReference>
<dbReference type="AlphaFoldDB" id="A0A4Q5KKW5"/>
<comment type="caution">
    <text evidence="2">The sequence shown here is derived from an EMBL/GenBank/DDBJ whole genome shotgun (WGS) entry which is preliminary data.</text>
</comment>
<accession>A0A4Q5KKW5</accession>
<evidence type="ECO:0000259" key="1">
    <source>
        <dbReference type="Pfam" id="PF22721"/>
    </source>
</evidence>
<dbReference type="OrthoDB" id="9763659at2"/>
<feature type="domain" description="TATA-binding-like protein" evidence="1">
    <location>
        <begin position="546"/>
        <end position="606"/>
    </location>
</feature>
<dbReference type="Proteomes" id="UP000293465">
    <property type="component" value="Unassembled WGS sequence"/>
</dbReference>
<name>A0A4Q5KKW5_9GAMM</name>
<evidence type="ECO:0000313" key="2">
    <source>
        <dbReference type="EMBL" id="RYU46973.1"/>
    </source>
</evidence>
<dbReference type="EMBL" id="SEZJ01000005">
    <property type="protein sequence ID" value="RYU46973.1"/>
    <property type="molecule type" value="Genomic_DNA"/>
</dbReference>
<organism evidence="2 3">
    <name type="scientific">Aliivibrio finisterrensis</name>
    <dbReference type="NCBI Taxonomy" id="511998"/>
    <lineage>
        <taxon>Bacteria</taxon>
        <taxon>Pseudomonadati</taxon>
        <taxon>Pseudomonadota</taxon>
        <taxon>Gammaproteobacteria</taxon>
        <taxon>Vibrionales</taxon>
        <taxon>Vibrionaceae</taxon>
        <taxon>Aliivibrio</taxon>
    </lineage>
</organism>
<dbReference type="RefSeq" id="WP_130045303.1">
    <property type="nucleotide sequence ID" value="NZ_SEZJ01000005.1"/>
</dbReference>
<evidence type="ECO:0000313" key="3">
    <source>
        <dbReference type="Proteomes" id="UP000293465"/>
    </source>
</evidence>
<dbReference type="SUPFAM" id="SSF52540">
    <property type="entry name" value="P-loop containing nucleoside triphosphate hydrolases"/>
    <property type="match status" value="1"/>
</dbReference>
<dbReference type="Gene3D" id="3.40.50.300">
    <property type="entry name" value="P-loop containing nucleotide triphosphate hydrolases"/>
    <property type="match status" value="2"/>
</dbReference>
<dbReference type="GeneID" id="56274888"/>
<gene>
    <name evidence="2" type="ORF">ERW49_07510</name>
</gene>
<dbReference type="Pfam" id="PF22721">
    <property type="entry name" value="TBP-TOTE"/>
    <property type="match status" value="1"/>
</dbReference>
<reference evidence="2 3" key="1">
    <citation type="submission" date="2019-02" db="EMBL/GenBank/DDBJ databases">
        <title>Genome sequences of Aliivibrio finisterrensis strains from farmed Atlantic salmon.</title>
        <authorList>
            <person name="Bowman J.P."/>
        </authorList>
    </citation>
    <scope>NUCLEOTIDE SEQUENCE [LARGE SCALE GENOMIC DNA]</scope>
    <source>
        <strain evidence="2 3">A32</strain>
    </source>
</reference>
<proteinExistence type="predicted"/>